<dbReference type="WBParaSite" id="RSKR_0000649400.1">
    <property type="protein sequence ID" value="RSKR_0000649400.1"/>
    <property type="gene ID" value="RSKR_0000649400"/>
</dbReference>
<name>A0AC35U173_9BILA</name>
<sequence length="118" mass="13873">MEDNSLFNFSDEEQDDKNTKPEDRKTHFRKELTNMLYGFGDAKIPFDETIDLLEVMVNDYIRDISLAAMNTGKQGKITLEDIHYLIGRDAKKYGRVKELLHAHQDIKIAKKKFEEKYD</sequence>
<dbReference type="Proteomes" id="UP000095286">
    <property type="component" value="Unplaced"/>
</dbReference>
<protein>
    <submittedName>
        <fullName evidence="2">Transcription initiation factor TFIID subunit 13</fullName>
    </submittedName>
</protein>
<organism evidence="1 2">
    <name type="scientific">Rhabditophanes sp. KR3021</name>
    <dbReference type="NCBI Taxonomy" id="114890"/>
    <lineage>
        <taxon>Eukaryota</taxon>
        <taxon>Metazoa</taxon>
        <taxon>Ecdysozoa</taxon>
        <taxon>Nematoda</taxon>
        <taxon>Chromadorea</taxon>
        <taxon>Rhabditida</taxon>
        <taxon>Tylenchina</taxon>
        <taxon>Panagrolaimomorpha</taxon>
        <taxon>Strongyloidoidea</taxon>
        <taxon>Alloionematidae</taxon>
        <taxon>Rhabditophanes</taxon>
    </lineage>
</organism>
<evidence type="ECO:0000313" key="2">
    <source>
        <dbReference type="WBParaSite" id="RSKR_0000649400.1"/>
    </source>
</evidence>
<reference evidence="2" key="1">
    <citation type="submission" date="2016-11" db="UniProtKB">
        <authorList>
            <consortium name="WormBaseParasite"/>
        </authorList>
    </citation>
    <scope>IDENTIFICATION</scope>
    <source>
        <strain evidence="2">KR3021</strain>
    </source>
</reference>
<evidence type="ECO:0000313" key="1">
    <source>
        <dbReference type="Proteomes" id="UP000095286"/>
    </source>
</evidence>
<accession>A0AC35U173</accession>
<proteinExistence type="predicted"/>